<dbReference type="Proteomes" id="UP000034176">
    <property type="component" value="Unassembled WGS sequence"/>
</dbReference>
<dbReference type="GO" id="GO:0016740">
    <property type="term" value="F:transferase activity"/>
    <property type="evidence" value="ECO:0007669"/>
    <property type="project" value="UniProtKB-KW"/>
</dbReference>
<comment type="caution">
    <text evidence="3">The sequence shown here is derived from an EMBL/GenBank/DDBJ whole genome shotgun (WGS) entry which is preliminary data.</text>
</comment>
<protein>
    <submittedName>
        <fullName evidence="3">Lipopolysaccharide biosynthesis glycosyltransferase</fullName>
    </submittedName>
</protein>
<name>A0A0G0DXY9_9BACT</name>
<sequence length="256" mass="29767">MEEKVNLSIVLATHNEEKNIGECLRLVKNWCKEIIVVDGGSGDKTVTIAKNLGAKVLIVPNLANFHINKQKAIDLATSDWILQLDADERVEEKLKLEIIQVIKNGTFDGYWIPRKNHFLGRFLMKGGVYPDYTMRLYRRGKGKLPQKDVHEQAYVEGEVGYLKTPLIHMSDVNFQRYLLRWNRYTDLIAGDLLTRQFNLVITGINYLIIKPIFWFLNIYVRHKGFMDSWQGFVFAFFSGLRFPMAFIKYLNKKICA</sequence>
<dbReference type="Gene3D" id="3.90.550.10">
    <property type="entry name" value="Spore Coat Polysaccharide Biosynthesis Protein SpsA, Chain A"/>
    <property type="match status" value="1"/>
</dbReference>
<reference evidence="3 4" key="1">
    <citation type="journal article" date="2015" name="Nature">
        <title>rRNA introns, odd ribosomes, and small enigmatic genomes across a large radiation of phyla.</title>
        <authorList>
            <person name="Brown C.T."/>
            <person name="Hug L.A."/>
            <person name="Thomas B.C."/>
            <person name="Sharon I."/>
            <person name="Castelle C.J."/>
            <person name="Singh A."/>
            <person name="Wilkins M.J."/>
            <person name="Williams K.H."/>
            <person name="Banfield J.F."/>
        </authorList>
    </citation>
    <scope>NUCLEOTIDE SEQUENCE [LARGE SCALE GENOMIC DNA]</scope>
</reference>
<feature type="transmembrane region" description="Helical" evidence="1">
    <location>
        <begin position="232"/>
        <end position="250"/>
    </location>
</feature>
<evidence type="ECO:0000313" key="4">
    <source>
        <dbReference type="Proteomes" id="UP000034176"/>
    </source>
</evidence>
<dbReference type="InterPro" id="IPR029044">
    <property type="entry name" value="Nucleotide-diphossugar_trans"/>
</dbReference>
<dbReference type="InterPro" id="IPR001173">
    <property type="entry name" value="Glyco_trans_2-like"/>
</dbReference>
<dbReference type="SUPFAM" id="SSF53448">
    <property type="entry name" value="Nucleotide-diphospho-sugar transferases"/>
    <property type="match status" value="1"/>
</dbReference>
<proteinExistence type="predicted"/>
<feature type="transmembrane region" description="Helical" evidence="1">
    <location>
        <begin position="197"/>
        <end position="220"/>
    </location>
</feature>
<dbReference type="PANTHER" id="PTHR43630">
    <property type="entry name" value="POLY-BETA-1,6-N-ACETYL-D-GLUCOSAMINE SYNTHASE"/>
    <property type="match status" value="1"/>
</dbReference>
<evidence type="ECO:0000256" key="1">
    <source>
        <dbReference type="SAM" id="Phobius"/>
    </source>
</evidence>
<dbReference type="PANTHER" id="PTHR43630:SF2">
    <property type="entry name" value="GLYCOSYLTRANSFERASE"/>
    <property type="match status" value="1"/>
</dbReference>
<dbReference type="CDD" id="cd02511">
    <property type="entry name" value="Beta4Glucosyltransferase"/>
    <property type="match status" value="1"/>
</dbReference>
<keyword evidence="1" id="KW-0812">Transmembrane</keyword>
<dbReference type="AlphaFoldDB" id="A0A0G0DXY9"/>
<dbReference type="STRING" id="1618434.UR52_C0001G0092"/>
<accession>A0A0G0DXY9</accession>
<keyword evidence="1" id="KW-0472">Membrane</keyword>
<feature type="domain" description="Glycosyltransferase 2-like" evidence="2">
    <location>
        <begin position="8"/>
        <end position="139"/>
    </location>
</feature>
<keyword evidence="3" id="KW-0808">Transferase</keyword>
<evidence type="ECO:0000259" key="2">
    <source>
        <dbReference type="Pfam" id="PF00535"/>
    </source>
</evidence>
<gene>
    <name evidence="3" type="ORF">UR52_C0001G0092</name>
</gene>
<dbReference type="Pfam" id="PF00535">
    <property type="entry name" value="Glycos_transf_2"/>
    <property type="match status" value="1"/>
</dbReference>
<dbReference type="EMBL" id="LBPN01000001">
    <property type="protein sequence ID" value="KKP60012.1"/>
    <property type="molecule type" value="Genomic_DNA"/>
</dbReference>
<keyword evidence="1" id="KW-1133">Transmembrane helix</keyword>
<evidence type="ECO:0000313" key="3">
    <source>
        <dbReference type="EMBL" id="KKP60012.1"/>
    </source>
</evidence>
<organism evidence="3 4">
    <name type="scientific">Candidatus Gottesmanbacteria bacterium GW2011_GWA1_34_13</name>
    <dbReference type="NCBI Taxonomy" id="1618434"/>
    <lineage>
        <taxon>Bacteria</taxon>
        <taxon>Candidatus Gottesmaniibacteriota</taxon>
    </lineage>
</organism>